<name>A0ACB8SD53_9AGAM</name>
<reference evidence="1" key="2">
    <citation type="journal article" date="2022" name="New Phytol.">
        <title>Evolutionary transition to the ectomycorrhizal habit in the genomes of a hyperdiverse lineage of mushroom-forming fungi.</title>
        <authorList>
            <person name="Looney B."/>
            <person name="Miyauchi S."/>
            <person name="Morin E."/>
            <person name="Drula E."/>
            <person name="Courty P.E."/>
            <person name="Kohler A."/>
            <person name="Kuo A."/>
            <person name="LaButti K."/>
            <person name="Pangilinan J."/>
            <person name="Lipzen A."/>
            <person name="Riley R."/>
            <person name="Andreopoulos W."/>
            <person name="He G."/>
            <person name="Johnson J."/>
            <person name="Nolan M."/>
            <person name="Tritt A."/>
            <person name="Barry K.W."/>
            <person name="Grigoriev I.V."/>
            <person name="Nagy L.G."/>
            <person name="Hibbett D."/>
            <person name="Henrissat B."/>
            <person name="Matheny P.B."/>
            <person name="Labbe J."/>
            <person name="Martin F.M."/>
        </authorList>
    </citation>
    <scope>NUCLEOTIDE SEQUENCE</scope>
    <source>
        <strain evidence="1">FP105234-sp</strain>
    </source>
</reference>
<sequence>MLQVAQTEAVLNSTSTQVLVQAFSDRVLVLVTQVGKVGTLTQATMPATVPIEPAPPADPSDPDNRPLPPPHPSIELTPLLGQAPSSHTQALHSLYASQIATLVWTAEAEGLLTSSRPGVIVGLALKRPLDGQSDGTAVDAETFHGVMKMVRGLLEQR</sequence>
<dbReference type="EMBL" id="MU275838">
    <property type="protein sequence ID" value="KAI0054152.1"/>
    <property type="molecule type" value="Genomic_DNA"/>
</dbReference>
<dbReference type="Proteomes" id="UP000814033">
    <property type="component" value="Unassembled WGS sequence"/>
</dbReference>
<keyword evidence="2" id="KW-1185">Reference proteome</keyword>
<comment type="caution">
    <text evidence="1">The sequence shown here is derived from an EMBL/GenBank/DDBJ whole genome shotgun (WGS) entry which is preliminary data.</text>
</comment>
<evidence type="ECO:0000313" key="2">
    <source>
        <dbReference type="Proteomes" id="UP000814033"/>
    </source>
</evidence>
<organism evidence="1 2">
    <name type="scientific">Auriscalpium vulgare</name>
    <dbReference type="NCBI Taxonomy" id="40419"/>
    <lineage>
        <taxon>Eukaryota</taxon>
        <taxon>Fungi</taxon>
        <taxon>Dikarya</taxon>
        <taxon>Basidiomycota</taxon>
        <taxon>Agaricomycotina</taxon>
        <taxon>Agaricomycetes</taxon>
        <taxon>Russulales</taxon>
        <taxon>Auriscalpiaceae</taxon>
        <taxon>Auriscalpium</taxon>
    </lineage>
</organism>
<protein>
    <submittedName>
        <fullName evidence="1">Uncharacterized protein</fullName>
    </submittedName>
</protein>
<evidence type="ECO:0000313" key="1">
    <source>
        <dbReference type="EMBL" id="KAI0054152.1"/>
    </source>
</evidence>
<gene>
    <name evidence="1" type="ORF">FA95DRAFT_1579190</name>
</gene>
<reference evidence="1" key="1">
    <citation type="submission" date="2021-02" db="EMBL/GenBank/DDBJ databases">
        <authorList>
            <consortium name="DOE Joint Genome Institute"/>
            <person name="Ahrendt S."/>
            <person name="Looney B.P."/>
            <person name="Miyauchi S."/>
            <person name="Morin E."/>
            <person name="Drula E."/>
            <person name="Courty P.E."/>
            <person name="Chicoki N."/>
            <person name="Fauchery L."/>
            <person name="Kohler A."/>
            <person name="Kuo A."/>
            <person name="Labutti K."/>
            <person name="Pangilinan J."/>
            <person name="Lipzen A."/>
            <person name="Riley R."/>
            <person name="Andreopoulos W."/>
            <person name="He G."/>
            <person name="Johnson J."/>
            <person name="Barry K.W."/>
            <person name="Grigoriev I.V."/>
            <person name="Nagy L."/>
            <person name="Hibbett D."/>
            <person name="Henrissat B."/>
            <person name="Matheny P.B."/>
            <person name="Labbe J."/>
            <person name="Martin F."/>
        </authorList>
    </citation>
    <scope>NUCLEOTIDE SEQUENCE</scope>
    <source>
        <strain evidence="1">FP105234-sp</strain>
    </source>
</reference>
<accession>A0ACB8SD53</accession>
<proteinExistence type="predicted"/>